<dbReference type="SMART" id="SM00342">
    <property type="entry name" value="HTH_ARAC"/>
    <property type="match status" value="1"/>
</dbReference>
<evidence type="ECO:0000256" key="2">
    <source>
        <dbReference type="ARBA" id="ARBA00023125"/>
    </source>
</evidence>
<dbReference type="GO" id="GO:0003700">
    <property type="term" value="F:DNA-binding transcription factor activity"/>
    <property type="evidence" value="ECO:0007669"/>
    <property type="project" value="InterPro"/>
</dbReference>
<dbReference type="InterPro" id="IPR009057">
    <property type="entry name" value="Homeodomain-like_sf"/>
</dbReference>
<feature type="domain" description="HTH araC/xylS-type" evidence="4">
    <location>
        <begin position="196"/>
        <end position="294"/>
    </location>
</feature>
<dbReference type="InterPro" id="IPR011051">
    <property type="entry name" value="RmlC_Cupin_sf"/>
</dbReference>
<evidence type="ECO:0000313" key="5">
    <source>
        <dbReference type="EMBL" id="CUO44873.1"/>
    </source>
</evidence>
<evidence type="ECO:0000256" key="1">
    <source>
        <dbReference type="ARBA" id="ARBA00023015"/>
    </source>
</evidence>
<dbReference type="PANTHER" id="PTHR43280">
    <property type="entry name" value="ARAC-FAMILY TRANSCRIPTIONAL REGULATOR"/>
    <property type="match status" value="1"/>
</dbReference>
<dbReference type="InterPro" id="IPR020449">
    <property type="entry name" value="Tscrpt_reg_AraC-type_HTH"/>
</dbReference>
<dbReference type="Pfam" id="PF12833">
    <property type="entry name" value="HTH_18"/>
    <property type="match status" value="1"/>
</dbReference>
<protein>
    <submittedName>
        <fullName evidence="5">DNA-binding domain-containing protein</fullName>
    </submittedName>
</protein>
<keyword evidence="1" id="KW-0805">Transcription regulation</keyword>
<dbReference type="Gene3D" id="2.60.120.10">
    <property type="entry name" value="Jelly Rolls"/>
    <property type="match status" value="1"/>
</dbReference>
<keyword evidence="3" id="KW-0804">Transcription</keyword>
<evidence type="ECO:0000256" key="3">
    <source>
        <dbReference type="ARBA" id="ARBA00023163"/>
    </source>
</evidence>
<dbReference type="InterPro" id="IPR018060">
    <property type="entry name" value="HTH_AraC"/>
</dbReference>
<dbReference type="SUPFAM" id="SSF51182">
    <property type="entry name" value="RmlC-like cupins"/>
    <property type="match status" value="1"/>
</dbReference>
<dbReference type="Proteomes" id="UP000095651">
    <property type="component" value="Unassembled WGS sequence"/>
</dbReference>
<dbReference type="RefSeq" id="WP_055656074.1">
    <property type="nucleotide sequence ID" value="NZ_CABIXC010000006.1"/>
</dbReference>
<gene>
    <name evidence="5" type="primary">rhaR_1</name>
    <name evidence="5" type="ORF">ERS852407_02863</name>
</gene>
<organism evidence="5 6">
    <name type="scientific">Hungatella hathewayi</name>
    <dbReference type="NCBI Taxonomy" id="154046"/>
    <lineage>
        <taxon>Bacteria</taxon>
        <taxon>Bacillati</taxon>
        <taxon>Bacillota</taxon>
        <taxon>Clostridia</taxon>
        <taxon>Lachnospirales</taxon>
        <taxon>Lachnospiraceae</taxon>
        <taxon>Hungatella</taxon>
    </lineage>
</organism>
<name>A0A174F3Q5_9FIRM</name>
<dbReference type="PRINTS" id="PR00032">
    <property type="entry name" value="HTHARAC"/>
</dbReference>
<evidence type="ECO:0000259" key="4">
    <source>
        <dbReference type="PROSITE" id="PS01124"/>
    </source>
</evidence>
<accession>A0A174F3Q5</accession>
<dbReference type="InterPro" id="IPR003313">
    <property type="entry name" value="AraC-bd"/>
</dbReference>
<keyword evidence="2 5" id="KW-0238">DNA-binding</keyword>
<dbReference type="SUPFAM" id="SSF46689">
    <property type="entry name" value="Homeodomain-like"/>
    <property type="match status" value="2"/>
</dbReference>
<dbReference type="PROSITE" id="PS01124">
    <property type="entry name" value="HTH_ARAC_FAMILY_2"/>
    <property type="match status" value="1"/>
</dbReference>
<dbReference type="GO" id="GO:0043565">
    <property type="term" value="F:sequence-specific DNA binding"/>
    <property type="evidence" value="ECO:0007669"/>
    <property type="project" value="InterPro"/>
</dbReference>
<evidence type="ECO:0000313" key="6">
    <source>
        <dbReference type="Proteomes" id="UP000095651"/>
    </source>
</evidence>
<dbReference type="PANTHER" id="PTHR43280:SF28">
    <property type="entry name" value="HTH-TYPE TRANSCRIPTIONAL ACTIVATOR RHAS"/>
    <property type="match status" value="1"/>
</dbReference>
<dbReference type="AlphaFoldDB" id="A0A174F3Q5"/>
<sequence>MRERITIELKGLTAEREDKIVVMPFCQQDVEMHDHDFFELAYITGGSALHTIRDADGEVRSGEVKAGDYFIIDYGSRHSYRECRDFTLINCLFLPEMIDDTLADCRSFEEVLRVSLIRYYKWCFGQPSANRVFHDEEGSILSLILGIQEEYQEKKVGYIEVFRCRLTEILILTIRKIVCDSKKDDRKRQPRSTAVLEAIRYLDKNYREKAVLKQFCLEYHYSQQYISRKFRQETEMTALEYLQKIRIEKCCELLAGSDLCIQEAARSVGYEDVKFFCTLFKRTLNMTPGEYRKTAAAAMRY</sequence>
<dbReference type="EMBL" id="CYZE01000006">
    <property type="protein sequence ID" value="CUO44873.1"/>
    <property type="molecule type" value="Genomic_DNA"/>
</dbReference>
<dbReference type="Gene3D" id="1.10.10.60">
    <property type="entry name" value="Homeodomain-like"/>
    <property type="match status" value="2"/>
</dbReference>
<dbReference type="InterPro" id="IPR014710">
    <property type="entry name" value="RmlC-like_jellyroll"/>
</dbReference>
<reference evidence="5 6" key="1">
    <citation type="submission" date="2015-09" db="EMBL/GenBank/DDBJ databases">
        <authorList>
            <consortium name="Pathogen Informatics"/>
        </authorList>
    </citation>
    <scope>NUCLEOTIDE SEQUENCE [LARGE SCALE GENOMIC DNA]</scope>
    <source>
        <strain evidence="5 6">2789STDY5608850</strain>
    </source>
</reference>
<proteinExistence type="predicted"/>
<dbReference type="Pfam" id="PF02311">
    <property type="entry name" value="AraC_binding"/>
    <property type="match status" value="1"/>
</dbReference>